<dbReference type="InterPro" id="IPR014729">
    <property type="entry name" value="Rossmann-like_a/b/a_fold"/>
</dbReference>
<keyword evidence="3 7" id="KW-0547">Nucleotide-binding</keyword>
<dbReference type="GO" id="GO:0005737">
    <property type="term" value="C:cytoplasm"/>
    <property type="evidence" value="ECO:0007669"/>
    <property type="project" value="UniProtKB-SubCell"/>
</dbReference>
<dbReference type="EMBL" id="LKET01000026">
    <property type="protein sequence ID" value="KPU45301.1"/>
    <property type="molecule type" value="Genomic_DNA"/>
</dbReference>
<dbReference type="RefSeq" id="WP_054874287.1">
    <property type="nucleotide sequence ID" value="NZ_LKET01000026.1"/>
</dbReference>
<comment type="caution">
    <text evidence="7">Lacks conserved residue(s) required for the propagation of feature annotation.</text>
</comment>
<evidence type="ECO:0000256" key="6">
    <source>
        <dbReference type="ARBA" id="ARBA00023146"/>
    </source>
</evidence>
<dbReference type="InterPro" id="IPR033910">
    <property type="entry name" value="GluRS_core"/>
</dbReference>
<dbReference type="PATRIC" id="fig|36849.3.peg.1274"/>
<evidence type="ECO:0000313" key="11">
    <source>
        <dbReference type="Proteomes" id="UP000050326"/>
    </source>
</evidence>
<dbReference type="InterPro" id="IPR020751">
    <property type="entry name" value="aa-tRNA-synth_I_codon-bd_sub2"/>
</dbReference>
<dbReference type="Pfam" id="PF19269">
    <property type="entry name" value="Anticodon_2"/>
    <property type="match status" value="1"/>
</dbReference>
<dbReference type="GO" id="GO:0000049">
    <property type="term" value="F:tRNA binding"/>
    <property type="evidence" value="ECO:0007669"/>
    <property type="project" value="InterPro"/>
</dbReference>
<name>A0A0P8WRT4_9CLOT</name>
<comment type="function">
    <text evidence="7">Catalyzes the attachment of glutamate to tRNA(Glu) in a two-step reaction: glutamate is first activated by ATP to form Glu-AMP and then transferred to the acceptor end of tRNA(Glu).</text>
</comment>
<dbReference type="SUPFAM" id="SSF48163">
    <property type="entry name" value="An anticodon-binding domain of class I aminoacyl-tRNA synthetases"/>
    <property type="match status" value="1"/>
</dbReference>
<dbReference type="Pfam" id="PF00749">
    <property type="entry name" value="tRNA-synt_1c"/>
    <property type="match status" value="1"/>
</dbReference>
<dbReference type="HAMAP" id="MF_00022">
    <property type="entry name" value="Glu_tRNA_synth_type1"/>
    <property type="match status" value="1"/>
</dbReference>
<keyword evidence="7" id="KW-0963">Cytoplasm</keyword>
<gene>
    <name evidence="7 10" type="primary">gltX</name>
    <name evidence="10" type="ORF">OXPF_11940</name>
</gene>
<dbReference type="NCBIfam" id="TIGR00464">
    <property type="entry name" value="gltX_bact"/>
    <property type="match status" value="1"/>
</dbReference>
<comment type="caution">
    <text evidence="10">The sequence shown here is derived from an EMBL/GenBank/DDBJ whole genome shotgun (WGS) entry which is preliminary data.</text>
</comment>
<dbReference type="EC" id="6.1.1.17" evidence="7"/>
<evidence type="ECO:0000256" key="7">
    <source>
        <dbReference type="HAMAP-Rule" id="MF_00022"/>
    </source>
</evidence>
<dbReference type="PANTHER" id="PTHR43311">
    <property type="entry name" value="GLUTAMATE--TRNA LIGASE"/>
    <property type="match status" value="1"/>
</dbReference>
<dbReference type="GO" id="GO:0005524">
    <property type="term" value="F:ATP binding"/>
    <property type="evidence" value="ECO:0007669"/>
    <property type="project" value="UniProtKB-UniRule"/>
</dbReference>
<reference evidence="10 11" key="1">
    <citation type="submission" date="2015-09" db="EMBL/GenBank/DDBJ databases">
        <title>Genome sequence of Oxobacter pfennigii DSM 3222.</title>
        <authorList>
            <person name="Poehlein A."/>
            <person name="Bengelsdorf F.R."/>
            <person name="Schiel-Bengelsdorf B."/>
            <person name="Duerre P."/>
            <person name="Daniel R."/>
        </authorList>
    </citation>
    <scope>NUCLEOTIDE SEQUENCE [LARGE SCALE GENOMIC DNA]</scope>
    <source>
        <strain evidence="10 11">DSM 3222</strain>
    </source>
</reference>
<dbReference type="SUPFAM" id="SSF52374">
    <property type="entry name" value="Nucleotidylyl transferase"/>
    <property type="match status" value="1"/>
</dbReference>
<dbReference type="GO" id="GO:0008270">
    <property type="term" value="F:zinc ion binding"/>
    <property type="evidence" value="ECO:0007669"/>
    <property type="project" value="InterPro"/>
</dbReference>
<keyword evidence="6 7" id="KW-0030">Aminoacyl-tRNA synthetase</keyword>
<sequence>MSDVRTRFAPSPTGYMHIGNLRTGLYAYLLAKKNNGKFILRIEDTDQERLVEGAVDVIYNVLKLTGLKHDEGPDIGGDYGPYVQSQRKSIYKEYAEKLVDLGGAYYCFCSKEQIAEARGKHGLTKEGAFKYDDPCRYVSIDEARKRIENGEAYVVRQRIPKTGATAFEDAVFGSITVDNNTLDENVLLKSDGLPTYNFANVVDDHLMNISHVMRGVEYLSSTPKYNLLYNAFGWEIPTYIHLPHIIKEGGKKLSKREGDASFEDFYKKGYLIEAIINYIALLGWNPGTDQEIFSLKELEEQFGIDGLSKSSAMFDVKKLNWMNSEYIKKMDIADFHKMALPYYEKVITNKNIDLLKISALMHTRTDVFNNIPENIDFFDSLPDYDINMYVHKKMKTDLENSLEYLKASYDALKDLSDWTEEGIDNALKALIEKLGVKNGQVLWPVRTAISGKQMTPGGAIEIADILGKEETLKRMQMGIKKLS</sequence>
<feature type="short sequence motif" description="'HIGH' region" evidence="7">
    <location>
        <begin position="10"/>
        <end position="20"/>
    </location>
</feature>
<dbReference type="Gene3D" id="3.40.50.620">
    <property type="entry name" value="HUPs"/>
    <property type="match status" value="1"/>
</dbReference>
<dbReference type="STRING" id="36849.OXPF_11940"/>
<dbReference type="GO" id="GO:0004818">
    <property type="term" value="F:glutamate-tRNA ligase activity"/>
    <property type="evidence" value="ECO:0007669"/>
    <property type="project" value="UniProtKB-UniRule"/>
</dbReference>
<dbReference type="GO" id="GO:0006424">
    <property type="term" value="P:glutamyl-tRNA aminoacylation"/>
    <property type="evidence" value="ECO:0007669"/>
    <property type="project" value="UniProtKB-UniRule"/>
</dbReference>
<evidence type="ECO:0000256" key="1">
    <source>
        <dbReference type="ARBA" id="ARBA00007894"/>
    </source>
</evidence>
<feature type="domain" description="Glutamyl/glutaminyl-tRNA synthetase class Ib catalytic" evidence="8">
    <location>
        <begin position="4"/>
        <end position="321"/>
    </location>
</feature>
<comment type="subunit">
    <text evidence="7">Monomer.</text>
</comment>
<dbReference type="PRINTS" id="PR00987">
    <property type="entry name" value="TRNASYNTHGLU"/>
</dbReference>
<proteinExistence type="inferred from homology"/>
<dbReference type="InterPro" id="IPR045462">
    <property type="entry name" value="aa-tRNA-synth_I_cd-bd"/>
</dbReference>
<feature type="short sequence motif" description="'KMSKS' region" evidence="7">
    <location>
        <begin position="252"/>
        <end position="256"/>
    </location>
</feature>
<keyword evidence="11" id="KW-1185">Reference proteome</keyword>
<dbReference type="InterPro" id="IPR020058">
    <property type="entry name" value="Glu/Gln-tRNA-synth_Ib_cat-dom"/>
</dbReference>
<dbReference type="PROSITE" id="PS00178">
    <property type="entry name" value="AA_TRNA_LIGASE_I"/>
    <property type="match status" value="1"/>
</dbReference>
<evidence type="ECO:0000259" key="9">
    <source>
        <dbReference type="Pfam" id="PF19269"/>
    </source>
</evidence>
<evidence type="ECO:0000256" key="5">
    <source>
        <dbReference type="ARBA" id="ARBA00022917"/>
    </source>
</evidence>
<evidence type="ECO:0000259" key="8">
    <source>
        <dbReference type="Pfam" id="PF00749"/>
    </source>
</evidence>
<keyword evidence="5 7" id="KW-0648">Protein biosynthesis</keyword>
<comment type="subcellular location">
    <subcellularLocation>
        <location evidence="7">Cytoplasm</location>
    </subcellularLocation>
</comment>
<feature type="binding site" evidence="7">
    <location>
        <position position="255"/>
    </location>
    <ligand>
        <name>ATP</name>
        <dbReference type="ChEBI" id="CHEBI:30616"/>
    </ligand>
</feature>
<evidence type="ECO:0000256" key="3">
    <source>
        <dbReference type="ARBA" id="ARBA00022741"/>
    </source>
</evidence>
<evidence type="ECO:0000256" key="4">
    <source>
        <dbReference type="ARBA" id="ARBA00022840"/>
    </source>
</evidence>
<dbReference type="Proteomes" id="UP000050326">
    <property type="component" value="Unassembled WGS sequence"/>
</dbReference>
<dbReference type="OrthoDB" id="9807503at2"/>
<dbReference type="Gene3D" id="1.10.10.350">
    <property type="match status" value="1"/>
</dbReference>
<dbReference type="InterPro" id="IPR008925">
    <property type="entry name" value="aa_tRNA-synth_I_cd-bd_sf"/>
</dbReference>
<dbReference type="FunFam" id="3.40.50.620:FF:000045">
    <property type="entry name" value="Glutamate--tRNA ligase, mitochondrial"/>
    <property type="match status" value="1"/>
</dbReference>
<dbReference type="InterPro" id="IPR004527">
    <property type="entry name" value="Glu-tRNA-ligase_bac/mito"/>
</dbReference>
<dbReference type="AlphaFoldDB" id="A0A0P8WRT4"/>
<keyword evidence="4 7" id="KW-0067">ATP-binding</keyword>
<dbReference type="InterPro" id="IPR049940">
    <property type="entry name" value="GluQ/Sye"/>
</dbReference>
<dbReference type="PANTHER" id="PTHR43311:SF2">
    <property type="entry name" value="GLUTAMATE--TRNA LIGASE, MITOCHONDRIAL-RELATED"/>
    <property type="match status" value="1"/>
</dbReference>
<comment type="catalytic activity">
    <reaction evidence="7">
        <text>tRNA(Glu) + L-glutamate + ATP = L-glutamyl-tRNA(Glu) + AMP + diphosphate</text>
        <dbReference type="Rhea" id="RHEA:23540"/>
        <dbReference type="Rhea" id="RHEA-COMP:9663"/>
        <dbReference type="Rhea" id="RHEA-COMP:9680"/>
        <dbReference type="ChEBI" id="CHEBI:29985"/>
        <dbReference type="ChEBI" id="CHEBI:30616"/>
        <dbReference type="ChEBI" id="CHEBI:33019"/>
        <dbReference type="ChEBI" id="CHEBI:78442"/>
        <dbReference type="ChEBI" id="CHEBI:78520"/>
        <dbReference type="ChEBI" id="CHEBI:456215"/>
        <dbReference type="EC" id="6.1.1.17"/>
    </reaction>
</comment>
<protein>
    <recommendedName>
        <fullName evidence="7">Glutamate--tRNA ligase</fullName>
        <ecNumber evidence="7">6.1.1.17</ecNumber>
    </recommendedName>
    <alternativeName>
        <fullName evidence="7">Glutamyl-tRNA synthetase</fullName>
        <shortName evidence="7">GluRS</shortName>
    </alternativeName>
</protein>
<organism evidence="10 11">
    <name type="scientific">Oxobacter pfennigii</name>
    <dbReference type="NCBI Taxonomy" id="36849"/>
    <lineage>
        <taxon>Bacteria</taxon>
        <taxon>Bacillati</taxon>
        <taxon>Bacillota</taxon>
        <taxon>Clostridia</taxon>
        <taxon>Eubacteriales</taxon>
        <taxon>Clostridiaceae</taxon>
        <taxon>Oxobacter</taxon>
    </lineage>
</organism>
<dbReference type="InterPro" id="IPR000924">
    <property type="entry name" value="Glu/Gln-tRNA-synth"/>
</dbReference>
<dbReference type="InterPro" id="IPR001412">
    <property type="entry name" value="aa-tRNA-synth_I_CS"/>
</dbReference>
<accession>A0A0P8WRT4</accession>
<feature type="domain" description="Aminoacyl-tRNA synthetase class I anticodon-binding" evidence="9">
    <location>
        <begin position="335"/>
        <end position="479"/>
    </location>
</feature>
<comment type="similarity">
    <text evidence="1 7">Belongs to the class-I aminoacyl-tRNA synthetase family. Glutamate--tRNA ligase type 1 subfamily.</text>
</comment>
<evidence type="ECO:0000313" key="10">
    <source>
        <dbReference type="EMBL" id="KPU45301.1"/>
    </source>
</evidence>
<keyword evidence="2 7" id="KW-0436">Ligase</keyword>
<dbReference type="CDD" id="cd00808">
    <property type="entry name" value="GluRS_core"/>
    <property type="match status" value="1"/>
</dbReference>
<evidence type="ECO:0000256" key="2">
    <source>
        <dbReference type="ARBA" id="ARBA00022598"/>
    </source>
</evidence>